<reference evidence="2 3" key="1">
    <citation type="journal article" date="2018" name="Nat. Ecol. Evol.">
        <title>Shark genomes provide insights into elasmobranch evolution and the origin of vertebrates.</title>
        <authorList>
            <person name="Hara Y"/>
            <person name="Yamaguchi K"/>
            <person name="Onimaru K"/>
            <person name="Kadota M"/>
            <person name="Koyanagi M"/>
            <person name="Keeley SD"/>
            <person name="Tatsumi K"/>
            <person name="Tanaka K"/>
            <person name="Motone F"/>
            <person name="Kageyama Y"/>
            <person name="Nozu R"/>
            <person name="Adachi N"/>
            <person name="Nishimura O"/>
            <person name="Nakagawa R"/>
            <person name="Tanegashima C"/>
            <person name="Kiyatake I"/>
            <person name="Matsumoto R"/>
            <person name="Murakumo K"/>
            <person name="Nishida K"/>
            <person name="Terakita A"/>
            <person name="Kuratani S"/>
            <person name="Sato K"/>
            <person name="Hyodo S Kuraku.S."/>
        </authorList>
    </citation>
    <scope>NUCLEOTIDE SEQUENCE [LARGE SCALE GENOMIC DNA]</scope>
</reference>
<dbReference type="Proteomes" id="UP000288216">
    <property type="component" value="Unassembled WGS sequence"/>
</dbReference>
<dbReference type="STRING" id="75743.A0A401PY09"/>
<proteinExistence type="predicted"/>
<comment type="caution">
    <text evidence="2">The sequence shown here is derived from an EMBL/GenBank/DDBJ whole genome shotgun (WGS) entry which is preliminary data.</text>
</comment>
<feature type="transmembrane region" description="Helical" evidence="1">
    <location>
        <begin position="27"/>
        <end position="52"/>
    </location>
</feature>
<evidence type="ECO:0000313" key="2">
    <source>
        <dbReference type="EMBL" id="GCB78025.1"/>
    </source>
</evidence>
<evidence type="ECO:0000313" key="3">
    <source>
        <dbReference type="Proteomes" id="UP000288216"/>
    </source>
</evidence>
<dbReference type="OMA" id="KSAHYIP"/>
<protein>
    <recommendedName>
        <fullName evidence="4">Sushi domain-containing protein</fullName>
    </recommendedName>
</protein>
<dbReference type="OrthoDB" id="9939976at2759"/>
<organism evidence="2 3">
    <name type="scientific">Scyliorhinus torazame</name>
    <name type="common">Cloudy catshark</name>
    <name type="synonym">Catulus torazame</name>
    <dbReference type="NCBI Taxonomy" id="75743"/>
    <lineage>
        <taxon>Eukaryota</taxon>
        <taxon>Metazoa</taxon>
        <taxon>Chordata</taxon>
        <taxon>Craniata</taxon>
        <taxon>Vertebrata</taxon>
        <taxon>Chondrichthyes</taxon>
        <taxon>Elasmobranchii</taxon>
        <taxon>Galeomorphii</taxon>
        <taxon>Galeoidea</taxon>
        <taxon>Carcharhiniformes</taxon>
        <taxon>Scyliorhinidae</taxon>
        <taxon>Scyliorhinus</taxon>
    </lineage>
</organism>
<dbReference type="InterPro" id="IPR053067">
    <property type="entry name" value="SUSD3"/>
</dbReference>
<evidence type="ECO:0008006" key="4">
    <source>
        <dbReference type="Google" id="ProtNLM"/>
    </source>
</evidence>
<keyword evidence="1" id="KW-0472">Membrane</keyword>
<name>A0A401PY09_SCYTO</name>
<keyword evidence="3" id="KW-1185">Reference proteome</keyword>
<accession>A0A401PY09</accession>
<keyword evidence="1" id="KW-0812">Transmembrane</keyword>
<dbReference type="AlphaFoldDB" id="A0A401PY09"/>
<dbReference type="PANTHER" id="PTHR46879:SF1">
    <property type="entry name" value="SUSHI DOMAIN-CONTAINING PROTEIN 3"/>
    <property type="match status" value="1"/>
</dbReference>
<dbReference type="EMBL" id="BFAA01010373">
    <property type="protein sequence ID" value="GCB78025.1"/>
    <property type="molecule type" value="Genomic_DNA"/>
</dbReference>
<sequence>MGVFPEDANSVQNHQAFSKYENFGFKVAVIASIVSTAVILLMTMAFLTSCLLKCVKKNERRNQQRCQEMGIKDFELTARCRENGPQAIFQPWNPQVSRKSGFTESEILLNSLTDEHIDETDVFEQSQDKYGRQIPRHHH</sequence>
<dbReference type="PANTHER" id="PTHR46879">
    <property type="entry name" value="SUSHI DOMAIN-CONTAINING PROTEIN 3"/>
    <property type="match status" value="1"/>
</dbReference>
<evidence type="ECO:0000256" key="1">
    <source>
        <dbReference type="SAM" id="Phobius"/>
    </source>
</evidence>
<keyword evidence="1" id="KW-1133">Transmembrane helix</keyword>
<dbReference type="GO" id="GO:0005886">
    <property type="term" value="C:plasma membrane"/>
    <property type="evidence" value="ECO:0007669"/>
    <property type="project" value="TreeGrafter"/>
</dbReference>
<gene>
    <name evidence="2" type="ORF">scyTo_0016776</name>
</gene>